<dbReference type="Proteomes" id="UP000192342">
    <property type="component" value="Unassembled WGS sequence"/>
</dbReference>
<reference evidence="3 4" key="1">
    <citation type="submission" date="2013-04" db="EMBL/GenBank/DDBJ databases">
        <title>Oceanococcus atlanticus 22II-S10r2 Genome Sequencing.</title>
        <authorList>
            <person name="Lai Q."/>
            <person name="Li G."/>
            <person name="Shao Z."/>
        </authorList>
    </citation>
    <scope>NUCLEOTIDE SEQUENCE [LARGE SCALE GENOMIC DNA]</scope>
    <source>
        <strain evidence="3 4">22II-S10r2</strain>
    </source>
</reference>
<keyword evidence="4" id="KW-1185">Reference proteome</keyword>
<dbReference type="AlphaFoldDB" id="A0A1Y1SHB4"/>
<dbReference type="RefSeq" id="WP_206044784.1">
    <property type="nucleotide sequence ID" value="NZ_AQQV01000001.1"/>
</dbReference>
<dbReference type="SUPFAM" id="SSF53335">
    <property type="entry name" value="S-adenosyl-L-methionine-dependent methyltransferases"/>
    <property type="match status" value="1"/>
</dbReference>
<dbReference type="Pfam" id="PF13847">
    <property type="entry name" value="Methyltransf_31"/>
    <property type="match status" value="1"/>
</dbReference>
<protein>
    <submittedName>
        <fullName evidence="3">Putative methyltransferase</fullName>
    </submittedName>
</protein>
<gene>
    <name evidence="3" type="ORF">ATO7_04190</name>
</gene>
<name>A0A1Y1SHB4_9GAMM</name>
<evidence type="ECO:0000313" key="3">
    <source>
        <dbReference type="EMBL" id="ORE89047.1"/>
    </source>
</evidence>
<evidence type="ECO:0000313" key="4">
    <source>
        <dbReference type="Proteomes" id="UP000192342"/>
    </source>
</evidence>
<comment type="caution">
    <text evidence="3">The sequence shown here is derived from an EMBL/GenBank/DDBJ whole genome shotgun (WGS) entry which is preliminary data.</text>
</comment>
<feature type="domain" description="Methyltransferase regulatory" evidence="1">
    <location>
        <begin position="184"/>
        <end position="266"/>
    </location>
</feature>
<sequence>MPELTGGFRYLELGTGQGFGLCALAAVYPQGEFIGVDFNPEHIAHARGLAEAAGLTNIRFEEADFSVLAEDWPADFGAFDYAVMHGIYSWVPEPIRAALVALLNRALQPGGLVYVSYNTLPGWTSAIPLQHMLRRLQVASSVSGEQIIQQGAALFDNLVQAGAGVAQAMPPLKARLDSLKTQSSAYLVQEYLHENWHPLWFSQVHDELAAAKLSYVGSATLPENYLPGLLAKEQAEVVNGAEGYVMRQELIDLMLNQSFRRDLYCRGPRLQRRSMAQLGAFSVVAGRPLDETEVCRISTSFGHLTIDFTLAQAIYAAVLDQPRTLDHVASLAPMTEKPVHELIQVVTMLLHAGYLALAHSAAARVEALNDVVSQQVIDEFVPYTCLVGAHTPTALGASDTDMAFYRIVRQAPLQNSKQLAAALVDSLRASGRNLVKSGKVLSVPDEAFEHAQTLSEKFLGQTLPLWQRLGVMPPP</sequence>
<dbReference type="CDD" id="cd02440">
    <property type="entry name" value="AdoMet_MTases"/>
    <property type="match status" value="1"/>
</dbReference>
<feature type="domain" description="Methyltransferase" evidence="2">
    <location>
        <begin position="7"/>
        <end position="119"/>
    </location>
</feature>
<dbReference type="Gene3D" id="3.40.50.150">
    <property type="entry name" value="Vaccinia Virus protein VP39"/>
    <property type="match status" value="1"/>
</dbReference>
<organism evidence="3 4">
    <name type="scientific">Oceanococcus atlanticus</name>
    <dbReference type="NCBI Taxonomy" id="1317117"/>
    <lineage>
        <taxon>Bacteria</taxon>
        <taxon>Pseudomonadati</taxon>
        <taxon>Pseudomonadota</taxon>
        <taxon>Gammaproteobacteria</taxon>
        <taxon>Chromatiales</taxon>
        <taxon>Oceanococcaceae</taxon>
        <taxon>Oceanococcus</taxon>
    </lineage>
</organism>
<dbReference type="Pfam" id="PF10119">
    <property type="entry name" value="MethyTransf_Reg"/>
    <property type="match status" value="1"/>
</dbReference>
<dbReference type="InterPro" id="IPR029063">
    <property type="entry name" value="SAM-dependent_MTases_sf"/>
</dbReference>
<dbReference type="GO" id="GO:0008168">
    <property type="term" value="F:methyltransferase activity"/>
    <property type="evidence" value="ECO:0007669"/>
    <property type="project" value="UniProtKB-KW"/>
</dbReference>
<evidence type="ECO:0000259" key="2">
    <source>
        <dbReference type="Pfam" id="PF13847"/>
    </source>
</evidence>
<dbReference type="EMBL" id="AQQV01000001">
    <property type="protein sequence ID" value="ORE89047.1"/>
    <property type="molecule type" value="Genomic_DNA"/>
</dbReference>
<dbReference type="InterPro" id="IPR018773">
    <property type="entry name" value="MeTrfase_reg_dom_prd"/>
</dbReference>
<keyword evidence="3" id="KW-0489">Methyltransferase</keyword>
<dbReference type="GO" id="GO:0032259">
    <property type="term" value="P:methylation"/>
    <property type="evidence" value="ECO:0007669"/>
    <property type="project" value="UniProtKB-KW"/>
</dbReference>
<accession>A0A1Y1SHB4</accession>
<keyword evidence="3" id="KW-0808">Transferase</keyword>
<proteinExistence type="predicted"/>
<dbReference type="PANTHER" id="PTHR45128:SF1">
    <property type="entry name" value="S-ADENOSYLMETHIONINE-DEPENDENT METHYLTRANSFERASE RV2258C"/>
    <property type="match status" value="1"/>
</dbReference>
<dbReference type="InterPro" id="IPR053173">
    <property type="entry name" value="SAM-binding_MTase"/>
</dbReference>
<dbReference type="PANTHER" id="PTHR45128">
    <property type="entry name" value="METHYLTRANSFERASE TYPE 11"/>
    <property type="match status" value="1"/>
</dbReference>
<dbReference type="STRING" id="1317117.ATO7_04190"/>
<evidence type="ECO:0000259" key="1">
    <source>
        <dbReference type="Pfam" id="PF10119"/>
    </source>
</evidence>
<dbReference type="InterPro" id="IPR025714">
    <property type="entry name" value="Methyltranfer_dom"/>
</dbReference>